<accession>A0ABS4ZG58</accession>
<keyword evidence="3" id="KW-0464">Manganese</keyword>
<evidence type="ECO:0000256" key="3">
    <source>
        <dbReference type="ARBA" id="ARBA00023211"/>
    </source>
</evidence>
<evidence type="ECO:0000313" key="6">
    <source>
        <dbReference type="Proteomes" id="UP001519362"/>
    </source>
</evidence>
<keyword evidence="2 5" id="KW-0378">Hydrolase</keyword>
<comment type="caution">
    <text evidence="5">The sequence shown here is derived from an EMBL/GenBank/DDBJ whole genome shotgun (WGS) entry which is preliminary data.</text>
</comment>
<organism evidence="5 6">
    <name type="scientific">Microbacterium amylolyticum</name>
    <dbReference type="NCBI Taxonomy" id="936337"/>
    <lineage>
        <taxon>Bacteria</taxon>
        <taxon>Bacillati</taxon>
        <taxon>Actinomycetota</taxon>
        <taxon>Actinomycetes</taxon>
        <taxon>Micrococcales</taxon>
        <taxon>Microbacteriaceae</taxon>
        <taxon>Microbacterium</taxon>
    </lineage>
</organism>
<name>A0ABS4ZG58_9MICO</name>
<dbReference type="CDD" id="cd09999">
    <property type="entry name" value="Arginase-like_1"/>
    <property type="match status" value="1"/>
</dbReference>
<dbReference type="EC" id="3.5.3.1" evidence="5"/>
<reference evidence="5 6" key="1">
    <citation type="submission" date="2021-03" db="EMBL/GenBank/DDBJ databases">
        <title>Sequencing the genomes of 1000 actinobacteria strains.</title>
        <authorList>
            <person name="Klenk H.-P."/>
        </authorList>
    </citation>
    <scope>NUCLEOTIDE SEQUENCE [LARGE SCALE GENOMIC DNA]</scope>
    <source>
        <strain evidence="5 6">DSM 24221</strain>
    </source>
</reference>
<dbReference type="InterPro" id="IPR006035">
    <property type="entry name" value="Ureohydrolase"/>
</dbReference>
<dbReference type="PROSITE" id="PS51409">
    <property type="entry name" value="ARGINASE_2"/>
    <property type="match status" value="1"/>
</dbReference>
<evidence type="ECO:0000256" key="4">
    <source>
        <dbReference type="PROSITE-ProRule" id="PRU00742"/>
    </source>
</evidence>
<keyword evidence="6" id="KW-1185">Reference proteome</keyword>
<dbReference type="Pfam" id="PF00491">
    <property type="entry name" value="Arginase"/>
    <property type="match status" value="1"/>
</dbReference>
<keyword evidence="1" id="KW-0479">Metal-binding</keyword>
<dbReference type="RefSeq" id="WP_165136824.1">
    <property type="nucleotide sequence ID" value="NZ_CP049253.1"/>
</dbReference>
<evidence type="ECO:0000256" key="1">
    <source>
        <dbReference type="ARBA" id="ARBA00022723"/>
    </source>
</evidence>
<dbReference type="GO" id="GO:0004053">
    <property type="term" value="F:arginase activity"/>
    <property type="evidence" value="ECO:0007669"/>
    <property type="project" value="UniProtKB-EC"/>
</dbReference>
<dbReference type="EMBL" id="JAGIOL010000001">
    <property type="protein sequence ID" value="MBP2436267.1"/>
    <property type="molecule type" value="Genomic_DNA"/>
</dbReference>
<dbReference type="Gene3D" id="3.40.800.10">
    <property type="entry name" value="Ureohydrolase domain"/>
    <property type="match status" value="1"/>
</dbReference>
<sequence length="271" mass="27868">MTRFVVVPQWQGSPSTRAMALIDGADAIAGDLPSSSCLRVEVPFEAGESLGTGVARASALQRTRIRVDEALQALPSDRVIVIGGDDGVAVPAISHVADTDLAVVWFDAHGALHAPNEQRSRAYSSMALRSTLSDIAPGLGIASGRLAAERIVLAGARALDDEEQAFMAERGIRHVTADQVAHRIADTVASLGASRVYIHIDLDVLDPAHIAGVADAQPFGLEAAALIDAIASVRAALPLAGASIGGFAPHTPAAAVDDMGTILRVVGALAS</sequence>
<dbReference type="Proteomes" id="UP001519362">
    <property type="component" value="Unassembled WGS sequence"/>
</dbReference>
<dbReference type="SUPFAM" id="SSF52768">
    <property type="entry name" value="Arginase/deacetylase"/>
    <property type="match status" value="1"/>
</dbReference>
<dbReference type="PANTHER" id="PTHR43782:SF3">
    <property type="entry name" value="ARGINASE"/>
    <property type="match status" value="1"/>
</dbReference>
<gene>
    <name evidence="5" type="ORF">JOF34_000853</name>
</gene>
<comment type="similarity">
    <text evidence="4">Belongs to the arginase family.</text>
</comment>
<evidence type="ECO:0000313" key="5">
    <source>
        <dbReference type="EMBL" id="MBP2436267.1"/>
    </source>
</evidence>
<dbReference type="InterPro" id="IPR023696">
    <property type="entry name" value="Ureohydrolase_dom_sf"/>
</dbReference>
<protein>
    <submittedName>
        <fullName evidence="5">Arginase</fullName>
        <ecNumber evidence="5">3.5.3.1</ecNumber>
    </submittedName>
</protein>
<proteinExistence type="inferred from homology"/>
<dbReference type="PANTHER" id="PTHR43782">
    <property type="entry name" value="ARGINASE"/>
    <property type="match status" value="1"/>
</dbReference>
<evidence type="ECO:0000256" key="2">
    <source>
        <dbReference type="ARBA" id="ARBA00022801"/>
    </source>
</evidence>